<dbReference type="EMBL" id="RWGY01000011">
    <property type="protein sequence ID" value="TVU30273.1"/>
    <property type="molecule type" value="Genomic_DNA"/>
</dbReference>
<dbReference type="Proteomes" id="UP000324897">
    <property type="component" value="Chromosome 1"/>
</dbReference>
<gene>
    <name evidence="2" type="ORF">EJB05_21883</name>
</gene>
<sequence>MAVQATASLCGIWSNTLHASPRRPHLEYMSARLLATKSSASKPSATATQCSCAPRRGAASAAAAPAALESANSVGATPARRMAAKASSASRCKEFRARHETSAVQETRLGRGTARKTRAAEPASAHREYVVMRWLARKVDAAAAPESTRRAWRARARRRSPARPHDWRCAARGREAASSGGRERWPRSFPMRRFHAQLK</sequence>
<evidence type="ECO:0000313" key="3">
    <source>
        <dbReference type="Proteomes" id="UP000324897"/>
    </source>
</evidence>
<feature type="region of interest" description="Disordered" evidence="1">
    <location>
        <begin position="152"/>
        <end position="199"/>
    </location>
</feature>
<protein>
    <submittedName>
        <fullName evidence="2">Uncharacterized protein</fullName>
    </submittedName>
</protein>
<evidence type="ECO:0000313" key="2">
    <source>
        <dbReference type="EMBL" id="TVU30273.1"/>
    </source>
</evidence>
<accession>A0A5J9V2N4</accession>
<feature type="compositionally biased region" description="Basic residues" evidence="1">
    <location>
        <begin position="152"/>
        <end position="162"/>
    </location>
</feature>
<dbReference type="Gramene" id="TVU30273">
    <property type="protein sequence ID" value="TVU30273"/>
    <property type="gene ID" value="EJB05_21883"/>
</dbReference>
<reference evidence="2 3" key="1">
    <citation type="journal article" date="2019" name="Sci. Rep.">
        <title>A high-quality genome of Eragrostis curvula grass provides insights into Poaceae evolution and supports new strategies to enhance forage quality.</title>
        <authorList>
            <person name="Carballo J."/>
            <person name="Santos B.A.C.M."/>
            <person name="Zappacosta D."/>
            <person name="Garbus I."/>
            <person name="Selva J.P."/>
            <person name="Gallo C.A."/>
            <person name="Diaz A."/>
            <person name="Albertini E."/>
            <person name="Caccamo M."/>
            <person name="Echenique V."/>
        </authorList>
    </citation>
    <scope>NUCLEOTIDE SEQUENCE [LARGE SCALE GENOMIC DNA]</scope>
    <source>
        <strain evidence="3">cv. Victoria</strain>
        <tissue evidence="2">Leaf</tissue>
    </source>
</reference>
<feature type="compositionally biased region" description="Basic residues" evidence="1">
    <location>
        <begin position="190"/>
        <end position="199"/>
    </location>
</feature>
<feature type="non-terminal residue" evidence="2">
    <location>
        <position position="1"/>
    </location>
</feature>
<name>A0A5J9V2N4_9POAL</name>
<keyword evidence="3" id="KW-1185">Reference proteome</keyword>
<organism evidence="2 3">
    <name type="scientific">Eragrostis curvula</name>
    <name type="common">weeping love grass</name>
    <dbReference type="NCBI Taxonomy" id="38414"/>
    <lineage>
        <taxon>Eukaryota</taxon>
        <taxon>Viridiplantae</taxon>
        <taxon>Streptophyta</taxon>
        <taxon>Embryophyta</taxon>
        <taxon>Tracheophyta</taxon>
        <taxon>Spermatophyta</taxon>
        <taxon>Magnoliopsida</taxon>
        <taxon>Liliopsida</taxon>
        <taxon>Poales</taxon>
        <taxon>Poaceae</taxon>
        <taxon>PACMAD clade</taxon>
        <taxon>Chloridoideae</taxon>
        <taxon>Eragrostideae</taxon>
        <taxon>Eragrostidinae</taxon>
        <taxon>Eragrostis</taxon>
    </lineage>
</organism>
<dbReference type="AlphaFoldDB" id="A0A5J9V2N4"/>
<proteinExistence type="predicted"/>
<feature type="compositionally biased region" description="Basic and acidic residues" evidence="1">
    <location>
        <begin position="163"/>
        <end position="186"/>
    </location>
</feature>
<evidence type="ECO:0000256" key="1">
    <source>
        <dbReference type="SAM" id="MobiDB-lite"/>
    </source>
</evidence>
<comment type="caution">
    <text evidence="2">The sequence shown here is derived from an EMBL/GenBank/DDBJ whole genome shotgun (WGS) entry which is preliminary data.</text>
</comment>